<name>A0A291B7W5_9GAMM</name>
<protein>
    <submittedName>
        <fullName evidence="1">Uncharacterized protein</fullName>
    </submittedName>
</protein>
<sequence>MRANAKFFVNREKSWFNFFADKHHFLLVKKIVITQRDLSVLRYE</sequence>
<dbReference type="AlphaFoldDB" id="A0A291B7W5"/>
<dbReference type="Proteomes" id="UP000218160">
    <property type="component" value="Chromosome 1"/>
</dbReference>
<organism evidence="1 2">
    <name type="scientific">Candidatus Enterovibrio altilux</name>
    <dbReference type="NCBI Taxonomy" id="1927128"/>
    <lineage>
        <taxon>Bacteria</taxon>
        <taxon>Pseudomonadati</taxon>
        <taxon>Pseudomonadota</taxon>
        <taxon>Gammaproteobacteria</taxon>
        <taxon>Vibrionales</taxon>
        <taxon>Vibrionaceae</taxon>
        <taxon>Enterovibrio</taxon>
    </lineage>
</organism>
<keyword evidence="2" id="KW-1185">Reference proteome</keyword>
<gene>
    <name evidence="1" type="ORF">BTN50_0565</name>
</gene>
<reference evidence="2" key="1">
    <citation type="submission" date="2017-04" db="EMBL/GenBank/DDBJ databases">
        <title>Genome evolution of the luminous symbionts of deep sea anglerfish.</title>
        <authorList>
            <person name="Hendry T.A."/>
        </authorList>
    </citation>
    <scope>NUCLEOTIDE SEQUENCE [LARGE SCALE GENOMIC DNA]</scope>
</reference>
<accession>A0A291B7W5</accession>
<dbReference type="EMBL" id="CP020660">
    <property type="protein sequence ID" value="ATF09092.1"/>
    <property type="molecule type" value="Genomic_DNA"/>
</dbReference>
<evidence type="ECO:0000313" key="2">
    <source>
        <dbReference type="Proteomes" id="UP000218160"/>
    </source>
</evidence>
<dbReference type="KEGG" id="elux:BTN50_0565"/>
<proteinExistence type="predicted"/>
<evidence type="ECO:0000313" key="1">
    <source>
        <dbReference type="EMBL" id="ATF09092.1"/>
    </source>
</evidence>